<dbReference type="AlphaFoldDB" id="S8BWA1"/>
<dbReference type="SUPFAM" id="SSF53474">
    <property type="entry name" value="alpha/beta-Hydrolases"/>
    <property type="match status" value="1"/>
</dbReference>
<name>S8BWA1_9LAMI</name>
<dbReference type="InterPro" id="IPR029058">
    <property type="entry name" value="AB_hydrolase_fold"/>
</dbReference>
<dbReference type="InterPro" id="IPR000073">
    <property type="entry name" value="AB_hydrolase_1"/>
</dbReference>
<dbReference type="Proteomes" id="UP000015453">
    <property type="component" value="Unassembled WGS sequence"/>
</dbReference>
<feature type="non-terminal residue" evidence="3">
    <location>
        <position position="185"/>
    </location>
</feature>
<dbReference type="OrthoDB" id="885447at2759"/>
<feature type="domain" description="AB hydrolase-1" evidence="2">
    <location>
        <begin position="49"/>
        <end position="152"/>
    </location>
</feature>
<keyword evidence="1" id="KW-0732">Signal</keyword>
<organism evidence="3 4">
    <name type="scientific">Genlisea aurea</name>
    <dbReference type="NCBI Taxonomy" id="192259"/>
    <lineage>
        <taxon>Eukaryota</taxon>
        <taxon>Viridiplantae</taxon>
        <taxon>Streptophyta</taxon>
        <taxon>Embryophyta</taxon>
        <taxon>Tracheophyta</taxon>
        <taxon>Spermatophyta</taxon>
        <taxon>Magnoliopsida</taxon>
        <taxon>eudicotyledons</taxon>
        <taxon>Gunneridae</taxon>
        <taxon>Pentapetalae</taxon>
        <taxon>asterids</taxon>
        <taxon>lamiids</taxon>
        <taxon>Lamiales</taxon>
        <taxon>Lentibulariaceae</taxon>
        <taxon>Genlisea</taxon>
    </lineage>
</organism>
<feature type="signal peptide" evidence="1">
    <location>
        <begin position="1"/>
        <end position="18"/>
    </location>
</feature>
<evidence type="ECO:0000313" key="3">
    <source>
        <dbReference type="EMBL" id="EPS58835.1"/>
    </source>
</evidence>
<feature type="non-terminal residue" evidence="3">
    <location>
        <position position="1"/>
    </location>
</feature>
<dbReference type="GO" id="GO:0016787">
    <property type="term" value="F:hydrolase activity"/>
    <property type="evidence" value="ECO:0007669"/>
    <property type="project" value="UniProtKB-ARBA"/>
</dbReference>
<dbReference type="Pfam" id="PF00561">
    <property type="entry name" value="Abhydrolase_1"/>
    <property type="match status" value="1"/>
</dbReference>
<protein>
    <recommendedName>
        <fullName evidence="2">AB hydrolase-1 domain-containing protein</fullName>
    </recommendedName>
</protein>
<evidence type="ECO:0000259" key="2">
    <source>
        <dbReference type="Pfam" id="PF00561"/>
    </source>
</evidence>
<evidence type="ECO:0000313" key="4">
    <source>
        <dbReference type="Proteomes" id="UP000015453"/>
    </source>
</evidence>
<keyword evidence="4" id="KW-1185">Reference proteome</keyword>
<comment type="caution">
    <text evidence="3">The sequence shown here is derived from an EMBL/GenBank/DDBJ whole genome shotgun (WGS) entry which is preliminary data.</text>
</comment>
<dbReference type="PRINTS" id="PR00111">
    <property type="entry name" value="ABHYDROLASE"/>
</dbReference>
<dbReference type="Gene3D" id="3.40.50.1820">
    <property type="entry name" value="alpha/beta hydrolase"/>
    <property type="match status" value="1"/>
</dbReference>
<proteinExistence type="predicted"/>
<dbReference type="PANTHER" id="PTHR43139">
    <property type="entry name" value="SI:DKEY-122A22.2"/>
    <property type="match status" value="1"/>
</dbReference>
<feature type="chain" id="PRO_5004561437" description="AB hydrolase-1 domain-containing protein" evidence="1">
    <location>
        <begin position="19"/>
        <end position="185"/>
    </location>
</feature>
<reference evidence="3 4" key="1">
    <citation type="journal article" date="2013" name="BMC Genomics">
        <title>The miniature genome of a carnivorous plant Genlisea aurea contains a low number of genes and short non-coding sequences.</title>
        <authorList>
            <person name="Leushkin E.V."/>
            <person name="Sutormin R.A."/>
            <person name="Nabieva E.R."/>
            <person name="Penin A.A."/>
            <person name="Kondrashov A.S."/>
            <person name="Logacheva M.D."/>
        </authorList>
    </citation>
    <scope>NUCLEOTIDE SEQUENCE [LARGE SCALE GENOMIC DNA]</scope>
</reference>
<gene>
    <name evidence="3" type="ORF">M569_15976</name>
</gene>
<dbReference type="PANTHER" id="PTHR43139:SF52">
    <property type="entry name" value="SI:DKEY-122A22.2"/>
    <property type="match status" value="1"/>
</dbReference>
<dbReference type="InterPro" id="IPR052370">
    <property type="entry name" value="Meta-cleavage_hydrolase"/>
</dbReference>
<accession>S8BWA1</accession>
<dbReference type="EMBL" id="AUSU01008863">
    <property type="protein sequence ID" value="EPS58835.1"/>
    <property type="molecule type" value="Genomic_DNA"/>
</dbReference>
<evidence type="ECO:0000256" key="1">
    <source>
        <dbReference type="SAM" id="SignalP"/>
    </source>
</evidence>
<sequence length="185" mass="20253">SCMSLVSLYGGFLRLSVAASGLSSRSVDLDGSTTIHFWGPASSSSSSKPVLVLIHGFGPPGIWQWTRQVKFFSRKFNVYVPDLVFFGESFSDSSERTEIFQAKCIASLLQSLGVQRYSVVGTSYGGFVAYRLAEMWPEKVEKVVLASSAVNLRSSDNERLARVHKADKIEDLLCPATVAGLRSFL</sequence>